<proteinExistence type="predicted"/>
<evidence type="ECO:0000313" key="2">
    <source>
        <dbReference type="Proteomes" id="UP000627984"/>
    </source>
</evidence>
<evidence type="ECO:0000313" key="1">
    <source>
        <dbReference type="EMBL" id="GGK99644.1"/>
    </source>
</evidence>
<reference evidence="1" key="1">
    <citation type="journal article" date="2014" name="Int. J. Syst. Evol. Microbiol.">
        <title>Complete genome sequence of Corynebacterium casei LMG S-19264T (=DSM 44701T), isolated from a smear-ripened cheese.</title>
        <authorList>
            <consortium name="US DOE Joint Genome Institute (JGI-PGF)"/>
            <person name="Walter F."/>
            <person name="Albersmeier A."/>
            <person name="Kalinowski J."/>
            <person name="Ruckert C."/>
        </authorList>
    </citation>
    <scope>NUCLEOTIDE SEQUENCE</scope>
    <source>
        <strain evidence="1">JCM 3093</strain>
    </source>
</reference>
<protein>
    <submittedName>
        <fullName evidence="1">Uncharacterized protein</fullName>
    </submittedName>
</protein>
<dbReference type="EMBL" id="BMQD01000050">
    <property type="protein sequence ID" value="GGK99644.1"/>
    <property type="molecule type" value="Genomic_DNA"/>
</dbReference>
<organism evidence="1 2">
    <name type="scientific">Planomonospora parontospora</name>
    <dbReference type="NCBI Taxonomy" id="58119"/>
    <lineage>
        <taxon>Bacteria</taxon>
        <taxon>Bacillati</taxon>
        <taxon>Actinomycetota</taxon>
        <taxon>Actinomycetes</taxon>
        <taxon>Streptosporangiales</taxon>
        <taxon>Streptosporangiaceae</taxon>
        <taxon>Planomonospora</taxon>
    </lineage>
</organism>
<accession>A0AA37F8M6</accession>
<name>A0AA37F8M6_9ACTN</name>
<gene>
    <name evidence="1" type="ORF">GCM10010126_69060</name>
</gene>
<comment type="caution">
    <text evidence="1">The sequence shown here is derived from an EMBL/GenBank/DDBJ whole genome shotgun (WGS) entry which is preliminary data.</text>
</comment>
<sequence>MNTRCADRHGGWDPEAFPGLRWRAGTARRGFVKGVKEDSSGTDEAGKGECSLLSTFNL</sequence>
<dbReference type="AlphaFoldDB" id="A0AA37F8M6"/>
<reference evidence="1" key="2">
    <citation type="submission" date="2022-09" db="EMBL/GenBank/DDBJ databases">
        <authorList>
            <person name="Sun Q."/>
            <person name="Ohkuma M."/>
        </authorList>
    </citation>
    <scope>NUCLEOTIDE SEQUENCE</scope>
    <source>
        <strain evidence="1">JCM 3093</strain>
    </source>
</reference>
<dbReference type="Proteomes" id="UP000627984">
    <property type="component" value="Unassembled WGS sequence"/>
</dbReference>